<dbReference type="EMBL" id="JBEPSJ010000001">
    <property type="protein sequence ID" value="MET4581192.1"/>
    <property type="molecule type" value="Genomic_DNA"/>
</dbReference>
<dbReference type="GO" id="GO:0005524">
    <property type="term" value="F:ATP binding"/>
    <property type="evidence" value="ECO:0007669"/>
    <property type="project" value="UniProtKB-KW"/>
</dbReference>
<name>A0ABV2QJH6_9MICO</name>
<dbReference type="InterPro" id="IPR013563">
    <property type="entry name" value="Oligopep_ABC_C"/>
</dbReference>
<keyword evidence="7" id="KW-1185">Reference proteome</keyword>
<dbReference type="InterPro" id="IPR003439">
    <property type="entry name" value="ABC_transporter-like_ATP-bd"/>
</dbReference>
<comment type="caution">
    <text evidence="6">The sequence shown here is derived from an EMBL/GenBank/DDBJ whole genome shotgun (WGS) entry which is preliminary data.</text>
</comment>
<keyword evidence="3" id="KW-0547">Nucleotide-binding</keyword>
<dbReference type="PANTHER" id="PTHR43776">
    <property type="entry name" value="TRANSPORT ATP-BINDING PROTEIN"/>
    <property type="match status" value="1"/>
</dbReference>
<dbReference type="RefSeq" id="WP_354023379.1">
    <property type="nucleotide sequence ID" value="NZ_JBEPSJ010000001.1"/>
</dbReference>
<dbReference type="InterPro" id="IPR027417">
    <property type="entry name" value="P-loop_NTPase"/>
</dbReference>
<dbReference type="InterPro" id="IPR050319">
    <property type="entry name" value="ABC_transp_ATP-bind"/>
</dbReference>
<dbReference type="NCBIfam" id="NF008453">
    <property type="entry name" value="PRK11308.1"/>
    <property type="match status" value="1"/>
</dbReference>
<evidence type="ECO:0000256" key="4">
    <source>
        <dbReference type="ARBA" id="ARBA00022840"/>
    </source>
</evidence>
<evidence type="ECO:0000256" key="1">
    <source>
        <dbReference type="ARBA" id="ARBA00005417"/>
    </source>
</evidence>
<accession>A0ABV2QJH6</accession>
<dbReference type="PROSITE" id="PS50893">
    <property type="entry name" value="ABC_TRANSPORTER_2"/>
    <property type="match status" value="1"/>
</dbReference>
<dbReference type="SMART" id="SM00382">
    <property type="entry name" value="AAA"/>
    <property type="match status" value="1"/>
</dbReference>
<feature type="domain" description="ABC transporter" evidence="5">
    <location>
        <begin position="8"/>
        <end position="259"/>
    </location>
</feature>
<evidence type="ECO:0000313" key="7">
    <source>
        <dbReference type="Proteomes" id="UP001549257"/>
    </source>
</evidence>
<dbReference type="PANTHER" id="PTHR43776:SF7">
    <property type="entry name" value="D,D-DIPEPTIDE TRANSPORT ATP-BINDING PROTEIN DDPF-RELATED"/>
    <property type="match status" value="1"/>
</dbReference>
<proteinExistence type="inferred from homology"/>
<dbReference type="Pfam" id="PF08352">
    <property type="entry name" value="oligo_HPY"/>
    <property type="match status" value="1"/>
</dbReference>
<dbReference type="CDD" id="cd03257">
    <property type="entry name" value="ABC_NikE_OppD_transporters"/>
    <property type="match status" value="1"/>
</dbReference>
<dbReference type="Gene3D" id="3.40.50.300">
    <property type="entry name" value="P-loop containing nucleotide triphosphate hydrolases"/>
    <property type="match status" value="1"/>
</dbReference>
<dbReference type="InterPro" id="IPR003593">
    <property type="entry name" value="AAA+_ATPase"/>
</dbReference>
<comment type="similarity">
    <text evidence="1">Belongs to the ABC transporter superfamily.</text>
</comment>
<keyword evidence="4 6" id="KW-0067">ATP-binding</keyword>
<dbReference type="Pfam" id="PF00005">
    <property type="entry name" value="ABC_tran"/>
    <property type="match status" value="1"/>
</dbReference>
<protein>
    <submittedName>
        <fullName evidence="6">Oligopeptide/dipeptide ABC transporter ATP-binding protein</fullName>
    </submittedName>
</protein>
<dbReference type="Proteomes" id="UP001549257">
    <property type="component" value="Unassembled WGS sequence"/>
</dbReference>
<gene>
    <name evidence="6" type="ORF">ABIE21_000682</name>
</gene>
<dbReference type="PROSITE" id="PS00211">
    <property type="entry name" value="ABC_TRANSPORTER_1"/>
    <property type="match status" value="1"/>
</dbReference>
<evidence type="ECO:0000259" key="5">
    <source>
        <dbReference type="PROSITE" id="PS50893"/>
    </source>
</evidence>
<reference evidence="6 7" key="1">
    <citation type="submission" date="2024-06" db="EMBL/GenBank/DDBJ databases">
        <title>Sorghum-associated microbial communities from plants grown in Nebraska, USA.</title>
        <authorList>
            <person name="Schachtman D."/>
        </authorList>
    </citation>
    <scope>NUCLEOTIDE SEQUENCE [LARGE SCALE GENOMIC DNA]</scope>
    <source>
        <strain evidence="6 7">2857</strain>
    </source>
</reference>
<sequence>MDKHDVVLTVDDVAKHFPVRGQFLRRSGQVVKALDGVSFDLRKGETLGIVGESGCGKSTLARTIVGLDRPTSGSVLFRGQDVHSVKGAESRTLRRRIQIVLQDPYASLNPRRSLREILMQPYQIHPDVMPRNKRLDRVRELVELVGLNPDHMDRFPFQFSGGQRQRIGIARALALDPEVIVCDEPVSALDVSIQAQVVNLFQRLQSELGLSYVFIAHDLSVVRHISDRIGVMYLGKVAELGARGEVYDAPLHPYTSALLSAAPIPDPTLAGTRQRRLLAGDPPSPVDPPSGCRFRTRCWLAEDRCASHEPPLARVFDSSDREVACHFPLPLTAPTASR</sequence>
<evidence type="ECO:0000313" key="6">
    <source>
        <dbReference type="EMBL" id="MET4581192.1"/>
    </source>
</evidence>
<dbReference type="InterPro" id="IPR017871">
    <property type="entry name" value="ABC_transporter-like_CS"/>
</dbReference>
<dbReference type="SUPFAM" id="SSF52540">
    <property type="entry name" value="P-loop containing nucleoside triphosphate hydrolases"/>
    <property type="match status" value="1"/>
</dbReference>
<evidence type="ECO:0000256" key="2">
    <source>
        <dbReference type="ARBA" id="ARBA00022448"/>
    </source>
</evidence>
<keyword evidence="2" id="KW-0813">Transport</keyword>
<dbReference type="NCBIfam" id="TIGR01727">
    <property type="entry name" value="oligo_HPY"/>
    <property type="match status" value="1"/>
</dbReference>
<organism evidence="6 7">
    <name type="scientific">Conyzicola nivalis</name>
    <dbReference type="NCBI Taxonomy" id="1477021"/>
    <lineage>
        <taxon>Bacteria</taxon>
        <taxon>Bacillati</taxon>
        <taxon>Actinomycetota</taxon>
        <taxon>Actinomycetes</taxon>
        <taxon>Micrococcales</taxon>
        <taxon>Microbacteriaceae</taxon>
        <taxon>Conyzicola</taxon>
    </lineage>
</organism>
<evidence type="ECO:0000256" key="3">
    <source>
        <dbReference type="ARBA" id="ARBA00022741"/>
    </source>
</evidence>